<keyword evidence="2" id="KW-0812">Transmembrane</keyword>
<reference evidence="8" key="3">
    <citation type="submission" date="2015-06" db="UniProtKB">
        <authorList>
            <consortium name="EnsemblMetazoa"/>
        </authorList>
    </citation>
    <scope>IDENTIFICATION</scope>
</reference>
<evidence type="ECO:0000256" key="1">
    <source>
        <dbReference type="ARBA" id="ARBA00004167"/>
    </source>
</evidence>
<accession>T1FBY2</accession>
<evidence type="ECO:0000256" key="4">
    <source>
        <dbReference type="ARBA" id="ARBA00023136"/>
    </source>
</evidence>
<dbReference type="GeneID" id="20206331"/>
<dbReference type="EnsemblMetazoa" id="HelroT177613">
    <property type="protein sequence ID" value="HelroP177613"/>
    <property type="gene ID" value="HelroG177613"/>
</dbReference>
<evidence type="ECO:0000256" key="5">
    <source>
        <dbReference type="SAM" id="MobiDB-lite"/>
    </source>
</evidence>
<keyword evidence="4" id="KW-0472">Membrane</keyword>
<feature type="compositionally biased region" description="Acidic residues" evidence="5">
    <location>
        <begin position="91"/>
        <end position="103"/>
    </location>
</feature>
<dbReference type="CTD" id="20206331"/>
<proteinExistence type="predicted"/>
<dbReference type="AlphaFoldDB" id="T1FBY2"/>
<dbReference type="HOGENOM" id="CLU_123652_0_0_1"/>
<organism evidence="8 9">
    <name type="scientific">Helobdella robusta</name>
    <name type="common">Californian leech</name>
    <dbReference type="NCBI Taxonomy" id="6412"/>
    <lineage>
        <taxon>Eukaryota</taxon>
        <taxon>Metazoa</taxon>
        <taxon>Spiralia</taxon>
        <taxon>Lophotrochozoa</taxon>
        <taxon>Annelida</taxon>
        <taxon>Clitellata</taxon>
        <taxon>Hirudinea</taxon>
        <taxon>Rhynchobdellida</taxon>
        <taxon>Glossiphoniidae</taxon>
        <taxon>Helobdella</taxon>
    </lineage>
</organism>
<dbReference type="InParanoid" id="T1FBY2"/>
<dbReference type="OrthoDB" id="6140148at2759"/>
<feature type="region of interest" description="Disordered" evidence="5">
    <location>
        <begin position="80"/>
        <end position="141"/>
    </location>
</feature>
<dbReference type="GO" id="GO:0016020">
    <property type="term" value="C:membrane"/>
    <property type="evidence" value="ECO:0007669"/>
    <property type="project" value="UniProtKB-SubCell"/>
</dbReference>
<dbReference type="EMBL" id="AMQM01006110">
    <property type="status" value="NOT_ANNOTATED_CDS"/>
    <property type="molecule type" value="Genomic_DNA"/>
</dbReference>
<dbReference type="EMBL" id="KB097269">
    <property type="protein sequence ID" value="ESN97948.1"/>
    <property type="molecule type" value="Genomic_DNA"/>
</dbReference>
<dbReference type="KEGG" id="hro:HELRODRAFT_177613"/>
<sequence>MQSKSAGLNWLLLLLLILLLLLLLICIILLCCIRCNRGGVYPVYEKEKLRGHDYLKEEDDAGFGEYTRADEPAMLKGIKGSLDSVEKPLEESETDSLGEYEDPDPSKFNEDGSFIGQYGGKKKGGGGDEVATPTNALSSFV</sequence>
<evidence type="ECO:0000256" key="2">
    <source>
        <dbReference type="ARBA" id="ARBA00022692"/>
    </source>
</evidence>
<dbReference type="STRING" id="6412.T1FBY2"/>
<evidence type="ECO:0000259" key="6">
    <source>
        <dbReference type="Pfam" id="PF13882"/>
    </source>
</evidence>
<dbReference type="Pfam" id="PF13882">
    <property type="entry name" value="Bravo_FIGEY"/>
    <property type="match status" value="1"/>
</dbReference>
<comment type="subcellular location">
    <subcellularLocation>
        <location evidence="1">Membrane</location>
        <topology evidence="1">Single-pass membrane protein</topology>
    </subcellularLocation>
</comment>
<evidence type="ECO:0000313" key="9">
    <source>
        <dbReference type="Proteomes" id="UP000015101"/>
    </source>
</evidence>
<name>T1FBY2_HELRO</name>
<reference evidence="7 9" key="2">
    <citation type="journal article" date="2013" name="Nature">
        <title>Insights into bilaterian evolution from three spiralian genomes.</title>
        <authorList>
            <person name="Simakov O."/>
            <person name="Marletaz F."/>
            <person name="Cho S.J."/>
            <person name="Edsinger-Gonzales E."/>
            <person name="Havlak P."/>
            <person name="Hellsten U."/>
            <person name="Kuo D.H."/>
            <person name="Larsson T."/>
            <person name="Lv J."/>
            <person name="Arendt D."/>
            <person name="Savage R."/>
            <person name="Osoegawa K."/>
            <person name="de Jong P."/>
            <person name="Grimwood J."/>
            <person name="Chapman J.A."/>
            <person name="Shapiro H."/>
            <person name="Aerts A."/>
            <person name="Otillar R.P."/>
            <person name="Terry A.Y."/>
            <person name="Boore J.L."/>
            <person name="Grigoriev I.V."/>
            <person name="Lindberg D.R."/>
            <person name="Seaver E.C."/>
            <person name="Weisblat D.A."/>
            <person name="Putnam N.H."/>
            <person name="Rokhsar D.S."/>
        </authorList>
    </citation>
    <scope>NUCLEOTIDE SEQUENCE</scope>
</reference>
<dbReference type="RefSeq" id="XP_009024018.1">
    <property type="nucleotide sequence ID" value="XM_009025770.1"/>
</dbReference>
<evidence type="ECO:0000313" key="8">
    <source>
        <dbReference type="EnsemblMetazoa" id="HelroP177613"/>
    </source>
</evidence>
<dbReference type="eggNOG" id="KOG3513">
    <property type="taxonomic scope" value="Eukaryota"/>
</dbReference>
<dbReference type="InterPro" id="IPR026966">
    <property type="entry name" value="Neurofascin/L1/NrCAM_C"/>
</dbReference>
<gene>
    <name evidence="8" type="primary">20206331</name>
    <name evidence="7" type="ORF">HELRODRAFT_177613</name>
</gene>
<dbReference type="OMA" id="EASQGHN"/>
<keyword evidence="9" id="KW-1185">Reference proteome</keyword>
<feature type="domain" description="Neurofascin/L1/NrCAM C-terminal" evidence="6">
    <location>
        <begin position="34"/>
        <end position="122"/>
    </location>
</feature>
<evidence type="ECO:0000313" key="7">
    <source>
        <dbReference type="EMBL" id="ESN97948.1"/>
    </source>
</evidence>
<evidence type="ECO:0000256" key="3">
    <source>
        <dbReference type="ARBA" id="ARBA00022989"/>
    </source>
</evidence>
<reference evidence="9" key="1">
    <citation type="submission" date="2012-12" db="EMBL/GenBank/DDBJ databases">
        <authorList>
            <person name="Hellsten U."/>
            <person name="Grimwood J."/>
            <person name="Chapman J.A."/>
            <person name="Shapiro H."/>
            <person name="Aerts A."/>
            <person name="Otillar R.P."/>
            <person name="Terry A.Y."/>
            <person name="Boore J.L."/>
            <person name="Simakov O."/>
            <person name="Marletaz F."/>
            <person name="Cho S.-J."/>
            <person name="Edsinger-Gonzales E."/>
            <person name="Havlak P."/>
            <person name="Kuo D.-H."/>
            <person name="Larsson T."/>
            <person name="Lv J."/>
            <person name="Arendt D."/>
            <person name="Savage R."/>
            <person name="Osoegawa K."/>
            <person name="de Jong P."/>
            <person name="Lindberg D.R."/>
            <person name="Seaver E.C."/>
            <person name="Weisblat D.A."/>
            <person name="Putnam N.H."/>
            <person name="Grigoriev I.V."/>
            <person name="Rokhsar D.S."/>
        </authorList>
    </citation>
    <scope>NUCLEOTIDE SEQUENCE</scope>
</reference>
<dbReference type="Proteomes" id="UP000015101">
    <property type="component" value="Unassembled WGS sequence"/>
</dbReference>
<feature type="compositionally biased region" description="Polar residues" evidence="5">
    <location>
        <begin position="132"/>
        <end position="141"/>
    </location>
</feature>
<keyword evidence="3" id="KW-1133">Transmembrane helix</keyword>
<protein>
    <recommendedName>
        <fullName evidence="6">Neurofascin/L1/NrCAM C-terminal domain-containing protein</fullName>
    </recommendedName>
</protein>